<accession>A0A1H1B865</accession>
<feature type="domain" description="Bacterial type II secretion system protein E" evidence="4">
    <location>
        <begin position="204"/>
        <end position="218"/>
    </location>
</feature>
<proteinExistence type="inferred from homology"/>
<dbReference type="OrthoDB" id="9808272at2"/>
<protein>
    <submittedName>
        <fullName evidence="5">Competence protein ComGA</fullName>
    </submittedName>
</protein>
<dbReference type="Gene3D" id="3.30.450.90">
    <property type="match status" value="1"/>
</dbReference>
<keyword evidence="2" id="KW-0547">Nucleotide-binding</keyword>
<evidence type="ECO:0000313" key="6">
    <source>
        <dbReference type="Proteomes" id="UP000199481"/>
    </source>
</evidence>
<dbReference type="InterPro" id="IPR027417">
    <property type="entry name" value="P-loop_NTPase"/>
</dbReference>
<evidence type="ECO:0000256" key="3">
    <source>
        <dbReference type="ARBA" id="ARBA00022840"/>
    </source>
</evidence>
<dbReference type="GO" id="GO:0016887">
    <property type="term" value="F:ATP hydrolysis activity"/>
    <property type="evidence" value="ECO:0007669"/>
    <property type="project" value="TreeGrafter"/>
</dbReference>
<dbReference type="PANTHER" id="PTHR30258">
    <property type="entry name" value="TYPE II SECRETION SYSTEM PROTEIN GSPE-RELATED"/>
    <property type="match status" value="1"/>
</dbReference>
<dbReference type="AlphaFoldDB" id="A0A1H1B865"/>
<keyword evidence="6" id="KW-1185">Reference proteome</keyword>
<evidence type="ECO:0000256" key="2">
    <source>
        <dbReference type="ARBA" id="ARBA00022741"/>
    </source>
</evidence>
<sequence length="355" mass="40426">MEIEEFAQYSIVKAQEVGTSDIHILPEENHYSLYFRIGGKMSFWNSVPEENGKRVISYFKYLSNMDVGERRKPQSGASQLLINGKAIALRFSTITNFRAQESMVIRILNSAAHLSLLKTTYFKKEVQMIEQLAQFNSGLLIFSGPVGSGKTTTMYQLVRESYLVSKQQVITVEDPVEIEEPLFLQTQVNEKAGITYETLLKSSLRHHPDTIIIGEIRDEETAKMVIRGALTGHLIIASVHAKNTVGVVSRLLELGVTQEQLKQTLLGVVFQKLIPKYCPFCKGDCDPACAHNNLYEKRAILYDVLSRKELKQFLSQTHSEEEIQEKLTRSFNLLLRKAYAYGYISEKNYIQFQIP</sequence>
<name>A0A1H1B865_9LACT</name>
<dbReference type="CDD" id="cd01129">
    <property type="entry name" value="PulE-GspE-like"/>
    <property type="match status" value="1"/>
</dbReference>
<dbReference type="InterPro" id="IPR047667">
    <property type="entry name" value="ATPase_ComGA"/>
</dbReference>
<dbReference type="PROSITE" id="PS00662">
    <property type="entry name" value="T2SP_E"/>
    <property type="match status" value="1"/>
</dbReference>
<dbReference type="Proteomes" id="UP000199481">
    <property type="component" value="Unassembled WGS sequence"/>
</dbReference>
<organism evidence="5 6">
    <name type="scientific">Carnobacterium viridans</name>
    <dbReference type="NCBI Taxonomy" id="174587"/>
    <lineage>
        <taxon>Bacteria</taxon>
        <taxon>Bacillati</taxon>
        <taxon>Bacillota</taxon>
        <taxon>Bacilli</taxon>
        <taxon>Lactobacillales</taxon>
        <taxon>Carnobacteriaceae</taxon>
        <taxon>Carnobacterium</taxon>
    </lineage>
</organism>
<dbReference type="Pfam" id="PF00437">
    <property type="entry name" value="T2SSE"/>
    <property type="match status" value="1"/>
</dbReference>
<reference evidence="6" key="1">
    <citation type="submission" date="2016-10" db="EMBL/GenBank/DDBJ databases">
        <authorList>
            <person name="Varghese N."/>
            <person name="Submissions S."/>
        </authorList>
    </citation>
    <scope>NUCLEOTIDE SEQUENCE [LARGE SCALE GENOMIC DNA]</scope>
    <source>
        <strain evidence="6">MPL-11</strain>
    </source>
</reference>
<evidence type="ECO:0000259" key="4">
    <source>
        <dbReference type="PROSITE" id="PS00662"/>
    </source>
</evidence>
<dbReference type="Gene3D" id="3.40.50.300">
    <property type="entry name" value="P-loop containing nucleotide triphosphate hydrolases"/>
    <property type="match status" value="1"/>
</dbReference>
<dbReference type="PANTHER" id="PTHR30258:SF2">
    <property type="entry name" value="COMG OPERON PROTEIN 1"/>
    <property type="match status" value="1"/>
</dbReference>
<dbReference type="RefSeq" id="WP_035021834.1">
    <property type="nucleotide sequence ID" value="NZ_CP084916.1"/>
</dbReference>
<dbReference type="NCBIfam" id="NF041000">
    <property type="entry name" value="ATPase_ComGA"/>
    <property type="match status" value="1"/>
</dbReference>
<gene>
    <name evidence="5" type="ORF">SAMN04487752_2470</name>
</gene>
<keyword evidence="3" id="KW-0067">ATP-binding</keyword>
<dbReference type="GO" id="GO:0005886">
    <property type="term" value="C:plasma membrane"/>
    <property type="evidence" value="ECO:0007669"/>
    <property type="project" value="TreeGrafter"/>
</dbReference>
<dbReference type="GO" id="GO:0005524">
    <property type="term" value="F:ATP binding"/>
    <property type="evidence" value="ECO:0007669"/>
    <property type="project" value="UniProtKB-KW"/>
</dbReference>
<dbReference type="EMBL" id="FNJW01000008">
    <property type="protein sequence ID" value="SDQ48073.1"/>
    <property type="molecule type" value="Genomic_DNA"/>
</dbReference>
<evidence type="ECO:0000256" key="1">
    <source>
        <dbReference type="ARBA" id="ARBA00006611"/>
    </source>
</evidence>
<evidence type="ECO:0000313" key="5">
    <source>
        <dbReference type="EMBL" id="SDQ48073.1"/>
    </source>
</evidence>
<comment type="similarity">
    <text evidence="1">Belongs to the GSP E family.</text>
</comment>
<dbReference type="SUPFAM" id="SSF52540">
    <property type="entry name" value="P-loop containing nucleoside triphosphate hydrolases"/>
    <property type="match status" value="1"/>
</dbReference>
<dbReference type="InterPro" id="IPR001482">
    <property type="entry name" value="T2SS/T4SS_dom"/>
</dbReference>